<reference evidence="1" key="1">
    <citation type="journal article" date="2023" name="Insect Mol. Biol.">
        <title>Genome sequencing provides insights into the evolution of gene families encoding plant cell wall-degrading enzymes in longhorned beetles.</title>
        <authorList>
            <person name="Shin N.R."/>
            <person name="Okamura Y."/>
            <person name="Kirsch R."/>
            <person name="Pauchet Y."/>
        </authorList>
    </citation>
    <scope>NUCLEOTIDE SEQUENCE</scope>
    <source>
        <strain evidence="1">AMC_N1</strain>
    </source>
</reference>
<comment type="caution">
    <text evidence="1">The sequence shown here is derived from an EMBL/GenBank/DDBJ whole genome shotgun (WGS) entry which is preliminary data.</text>
</comment>
<proteinExistence type="predicted"/>
<dbReference type="AlphaFoldDB" id="A0AAV8Z013"/>
<sequence length="80" mass="8822">MVPKLLTPEQKESRINICADILYNIDSDSGLLDTAITYYQSNGGSEPALHSTMEKSYGAVKVADYDSEIKDESLKFDSSL</sequence>
<dbReference type="Proteomes" id="UP001162162">
    <property type="component" value="Unassembled WGS sequence"/>
</dbReference>
<name>A0AAV8Z013_9CUCU</name>
<protein>
    <submittedName>
        <fullName evidence="1">Uncharacterized protein</fullName>
    </submittedName>
</protein>
<keyword evidence="2" id="KW-1185">Reference proteome</keyword>
<accession>A0AAV8Z013</accession>
<organism evidence="1 2">
    <name type="scientific">Aromia moschata</name>
    <dbReference type="NCBI Taxonomy" id="1265417"/>
    <lineage>
        <taxon>Eukaryota</taxon>
        <taxon>Metazoa</taxon>
        <taxon>Ecdysozoa</taxon>
        <taxon>Arthropoda</taxon>
        <taxon>Hexapoda</taxon>
        <taxon>Insecta</taxon>
        <taxon>Pterygota</taxon>
        <taxon>Neoptera</taxon>
        <taxon>Endopterygota</taxon>
        <taxon>Coleoptera</taxon>
        <taxon>Polyphaga</taxon>
        <taxon>Cucujiformia</taxon>
        <taxon>Chrysomeloidea</taxon>
        <taxon>Cerambycidae</taxon>
        <taxon>Cerambycinae</taxon>
        <taxon>Callichromatini</taxon>
        <taxon>Aromia</taxon>
    </lineage>
</organism>
<gene>
    <name evidence="1" type="ORF">NQ318_014061</name>
</gene>
<evidence type="ECO:0000313" key="2">
    <source>
        <dbReference type="Proteomes" id="UP001162162"/>
    </source>
</evidence>
<dbReference type="EMBL" id="JAPWTK010000028">
    <property type="protein sequence ID" value="KAJ8956706.1"/>
    <property type="molecule type" value="Genomic_DNA"/>
</dbReference>
<evidence type="ECO:0000313" key="1">
    <source>
        <dbReference type="EMBL" id="KAJ8956706.1"/>
    </source>
</evidence>